<reference evidence="2" key="1">
    <citation type="submission" date="2020-06" db="EMBL/GenBank/DDBJ databases">
        <authorList>
            <consortium name="Plant Systems Biology data submission"/>
        </authorList>
    </citation>
    <scope>NUCLEOTIDE SEQUENCE</scope>
    <source>
        <strain evidence="2">D6</strain>
    </source>
</reference>
<feature type="compositionally biased region" description="Basic residues" evidence="1">
    <location>
        <begin position="11"/>
        <end position="22"/>
    </location>
</feature>
<dbReference type="AlphaFoldDB" id="A0A9N8EJP4"/>
<feature type="compositionally biased region" description="Basic and acidic residues" evidence="1">
    <location>
        <begin position="1"/>
        <end position="10"/>
    </location>
</feature>
<dbReference type="EMBL" id="CAICTM010001107">
    <property type="protein sequence ID" value="CAB9520516.1"/>
    <property type="molecule type" value="Genomic_DNA"/>
</dbReference>
<dbReference type="Proteomes" id="UP001153069">
    <property type="component" value="Unassembled WGS sequence"/>
</dbReference>
<accession>A0A9N8EJP4</accession>
<comment type="caution">
    <text evidence="2">The sequence shown here is derived from an EMBL/GenBank/DDBJ whole genome shotgun (WGS) entry which is preliminary data.</text>
</comment>
<evidence type="ECO:0000313" key="3">
    <source>
        <dbReference type="Proteomes" id="UP001153069"/>
    </source>
</evidence>
<organism evidence="2 3">
    <name type="scientific">Seminavis robusta</name>
    <dbReference type="NCBI Taxonomy" id="568900"/>
    <lineage>
        <taxon>Eukaryota</taxon>
        <taxon>Sar</taxon>
        <taxon>Stramenopiles</taxon>
        <taxon>Ochrophyta</taxon>
        <taxon>Bacillariophyta</taxon>
        <taxon>Bacillariophyceae</taxon>
        <taxon>Bacillariophycidae</taxon>
        <taxon>Naviculales</taxon>
        <taxon>Naviculaceae</taxon>
        <taxon>Seminavis</taxon>
    </lineage>
</organism>
<proteinExistence type="predicted"/>
<keyword evidence="3" id="KW-1185">Reference proteome</keyword>
<evidence type="ECO:0000313" key="2">
    <source>
        <dbReference type="EMBL" id="CAB9520516.1"/>
    </source>
</evidence>
<dbReference type="OrthoDB" id="41867at2759"/>
<name>A0A9N8EJP4_9STRA</name>
<gene>
    <name evidence="2" type="ORF">SEMRO_1109_G242300.1</name>
</gene>
<evidence type="ECO:0000256" key="1">
    <source>
        <dbReference type="SAM" id="MobiDB-lite"/>
    </source>
</evidence>
<feature type="compositionally biased region" description="Basic and acidic residues" evidence="1">
    <location>
        <begin position="23"/>
        <end position="34"/>
    </location>
</feature>
<protein>
    <submittedName>
        <fullName evidence="2">Uncharacterized protein</fullName>
    </submittedName>
</protein>
<feature type="region of interest" description="Disordered" evidence="1">
    <location>
        <begin position="1"/>
        <end position="51"/>
    </location>
</feature>
<sequence>MARKDGSEVRRRTKKQSGKSKKGNHDGQSEKESKPAPTASKSTTEEEEEEEESFFQTLSSHWLVRYFFPIYAVYTGLTALETDNLKLKPLQHWALQDAEWINCHIPMLQLRESVGHSDERQVLIVGTMSSGTRQVASSLRDTIGLEIGHELSDSQSYYVRDGTVSWFFGIRFLPVDPSTSTLGKKIVTLCQDATFEMGFHPRMYRAGVCSEREQWSRCWAKECMEISQMEWGCAWRPDGCQFQPFRRSLHQTRHPIATVESLVAKFCDTEKQDAFIKMFRLLFGDQHPDLDRYSCLELATHYVIEYNRAMATAREKGLIHTTYKVEDTTPCQAAELAGFASENDLVHSDNQMLVQTKCQSSQDSAGRQLMKPREIYKVNQDRVRLKLSDFEGGRHGSKRSSGDMALVEEVQAIVTLLGYEQETLVTN</sequence>